<feature type="transmembrane region" description="Helical" evidence="1">
    <location>
        <begin position="94"/>
        <end position="114"/>
    </location>
</feature>
<evidence type="ECO:0000313" key="2">
    <source>
        <dbReference type="EMBL" id="QOI90255.1"/>
    </source>
</evidence>
<reference evidence="2" key="1">
    <citation type="submission" date="2020-06" db="EMBL/GenBank/DDBJ databases">
        <title>Lateral gene transfer of anion-conducting channel rhodopsins between green algae and giant viruses.</title>
        <authorList>
            <person name="Rozenberg A."/>
            <person name="Oppermann J."/>
            <person name="Wietek J."/>
            <person name="Fernandez Lahore R.G."/>
            <person name="Sandaa R.-A."/>
            <person name="Bratbak G."/>
            <person name="Hegemann P."/>
            <person name="Beja O."/>
        </authorList>
    </citation>
    <scope>NUCLEOTIDE SEQUENCE</scope>
    <source>
        <strain evidence="2">01B</strain>
    </source>
</reference>
<keyword evidence="1" id="KW-0472">Membrane</keyword>
<proteinExistence type="predicted"/>
<sequence length="172" mass="19998">MNNNSLLIVYVLFKVMRIAFNYASLLIAKNFTAQIYMEKVLVNGENPPKLINIIYVSMLFEFVMVSIFLALLYAVDSQFELKLVNSSMNTFVEYLIPEYMISTLITFVYGWIISNKMYEKKYFLYKDDGLRAIRALSEIMFNISLVNMFIPWSFGTAGVKSLYQNATIKVFK</sequence>
<evidence type="ECO:0000313" key="3">
    <source>
        <dbReference type="Proteomes" id="UP001162120"/>
    </source>
</evidence>
<evidence type="ECO:0000256" key="1">
    <source>
        <dbReference type="SAM" id="Phobius"/>
    </source>
</evidence>
<keyword evidence="1" id="KW-0812">Transmembrane</keyword>
<name>A0A7M3UNJ4_9VIRU</name>
<organism evidence="2 3">
    <name type="scientific">Pyramimonas orientalis virus 01B</name>
    <dbReference type="NCBI Taxonomy" id="3134525"/>
    <lineage>
        <taxon>Viruses</taxon>
        <taxon>Varidnaviria</taxon>
        <taxon>Bamfordvirae</taxon>
        <taxon>Nucleocytoviricota</taxon>
        <taxon>Megaviricetes</taxon>
        <taxon>Imitervirales</taxon>
        <taxon>Allomimiviridae</taxon>
        <taxon>Heliosvirus</taxon>
        <taxon>Heliosvirus raunefjordenense</taxon>
    </lineage>
</organism>
<feature type="transmembrane region" description="Helical" evidence="1">
    <location>
        <begin position="6"/>
        <end position="28"/>
    </location>
</feature>
<gene>
    <name evidence="2" type="ORF">HWQ62_00118</name>
</gene>
<keyword evidence="3" id="KW-1185">Reference proteome</keyword>
<protein>
    <submittedName>
        <fullName evidence="2">Uncharacterized protein</fullName>
    </submittedName>
</protein>
<dbReference type="Proteomes" id="UP001162120">
    <property type="component" value="Segment"/>
</dbReference>
<feature type="transmembrane region" description="Helical" evidence="1">
    <location>
        <begin position="135"/>
        <end position="154"/>
    </location>
</feature>
<dbReference type="EMBL" id="MT663534">
    <property type="protein sequence ID" value="QOI90255.1"/>
    <property type="molecule type" value="Genomic_DNA"/>
</dbReference>
<accession>A0A7M3UNJ4</accession>
<feature type="transmembrane region" description="Helical" evidence="1">
    <location>
        <begin position="49"/>
        <end position="74"/>
    </location>
</feature>
<keyword evidence="1" id="KW-1133">Transmembrane helix</keyword>